<dbReference type="STRING" id="1798492.A3C89_00565"/>
<evidence type="ECO:0000313" key="1">
    <source>
        <dbReference type="EMBL" id="OGG60245.1"/>
    </source>
</evidence>
<dbReference type="Proteomes" id="UP000178794">
    <property type="component" value="Unassembled WGS sequence"/>
</dbReference>
<organism evidence="1 2">
    <name type="scientific">Candidatus Kaiserbacteria bacterium RIFCSPHIGHO2_02_FULL_50_50</name>
    <dbReference type="NCBI Taxonomy" id="1798492"/>
    <lineage>
        <taxon>Bacteria</taxon>
        <taxon>Candidatus Kaiseribacteriota</taxon>
    </lineage>
</organism>
<dbReference type="EMBL" id="MFLF01000008">
    <property type="protein sequence ID" value="OGG60245.1"/>
    <property type="molecule type" value="Genomic_DNA"/>
</dbReference>
<proteinExistence type="predicted"/>
<evidence type="ECO:0000313" key="2">
    <source>
        <dbReference type="Proteomes" id="UP000178794"/>
    </source>
</evidence>
<protein>
    <submittedName>
        <fullName evidence="1">Uncharacterized protein</fullName>
    </submittedName>
</protein>
<reference evidence="1 2" key="1">
    <citation type="journal article" date="2016" name="Nat. Commun.">
        <title>Thousands of microbial genomes shed light on interconnected biogeochemical processes in an aquifer system.</title>
        <authorList>
            <person name="Anantharaman K."/>
            <person name="Brown C.T."/>
            <person name="Hug L.A."/>
            <person name="Sharon I."/>
            <person name="Castelle C.J."/>
            <person name="Probst A.J."/>
            <person name="Thomas B.C."/>
            <person name="Singh A."/>
            <person name="Wilkins M.J."/>
            <person name="Karaoz U."/>
            <person name="Brodie E.L."/>
            <person name="Williams K.H."/>
            <person name="Hubbard S.S."/>
            <person name="Banfield J.F."/>
        </authorList>
    </citation>
    <scope>NUCLEOTIDE SEQUENCE [LARGE SCALE GENOMIC DNA]</scope>
</reference>
<name>A0A1F6DFP3_9BACT</name>
<dbReference type="AlphaFoldDB" id="A0A1F6DFP3"/>
<comment type="caution">
    <text evidence="1">The sequence shown here is derived from an EMBL/GenBank/DDBJ whole genome shotgun (WGS) entry which is preliminary data.</text>
</comment>
<gene>
    <name evidence="1" type="ORF">A3C89_00565</name>
</gene>
<accession>A0A1F6DFP3</accession>
<sequence length="158" mass="17191">MSRALAFVFLSTFIVGFAAGFNVFLHTRDTLPSLPANDVSSGYDIIYDTYGACRATGCISYHVARDGSATRIVLRDGAQLERRDGTLTASAQQALVEALQATSFRASTLETCTPAAGESAVRLMVRIGETTYRYDSCLAPLPEPLGAFLENHTQWLRF</sequence>